<comment type="caution">
    <text evidence="9">The sequence shown here is derived from an EMBL/GenBank/DDBJ whole genome shotgun (WGS) entry which is preliminary data.</text>
</comment>
<dbReference type="InterPro" id="IPR016024">
    <property type="entry name" value="ARM-type_fold"/>
</dbReference>
<dbReference type="EMBL" id="JAEOAQ010000007">
    <property type="protein sequence ID" value="KAG5417667.1"/>
    <property type="molecule type" value="Genomic_DNA"/>
</dbReference>
<proteinExistence type="predicted"/>
<feature type="region of interest" description="Disordered" evidence="7">
    <location>
        <begin position="358"/>
        <end position="429"/>
    </location>
</feature>
<sequence length="968" mass="108143">MQVLTKLMDFRDMSWTPDPNAVEQLKHIFQGTLSSNNEERKLANEALVQAKQNLEIENYLFTILVFDNSAKADVRAAAGINLKNMILKNKSNHSIDRSYITNNVIQGLTSPDAMVRNITGNVITSLFSIYGVSQWATALTSLLTLAHNGENGDANKTTSHQFSTQEAAMSALAKICEDSYMQLDQEYNGERPLNLLLPEFLKLMDSPSVKVKAFAVHCFNQFIMLDTQSFLVLIDQFLTKIFQLAQDTDSIETPDAYTLKKNICTSFLSILETRPDKIAPHIDGIMSYCLHVIQKGTNNELSLEAGEFLLALAGSNDFKGVFSADKLKVILPVLLDKMVYSEEEMFLMEVADSNDDANVADKDEDIKPTNVKSKEARRMNGNANGDNSNIENGGVNGTGASVEGAGNDDDDDDDEDDDDEDDDDDDMGEWSLRKCSAATLDVLSESLPQEVLILALPILQEKIVSTQWPIREAAILAFGAMSNSFINLASDKLPELVPFLVDRLQDDQPRVRQITCWTLSRYASWVSVEAHEGGEYATFFQPTFQSVVACALDPKKIVQEAACSALSAFIEESDPELIEFYLEPLLNHFARCFQTYQRKNLIILYDCVQTFVEKMGYENLSRDPKYVSILLPPLLERWNQLSDDDTALWPLLECMASVAATLKELFAPYAIPVYDRAMKILSNCIIMDKNCQTDPSIDTPEKDFMVTSLDLIDGLIQGFEFHSIQLVQHHDKPSFDLTDCLLACFEDFNSDVRQSAYALLGDMAIYIIDILKPYLHSIFISIGSEISNRSSDTFPVYNNAIWALGEMVIRLPAEDSAPYLSNLINLLVPVINSADTQVTVLENCAICLGRMGLVGSDLLAPRLIEFITPWCTRFVNLVDNEEKQTGIQGMLKIIEVNPDSGFGGLQTQQGKVNLAKFLEVLTNYEDATSELQQQFLNLINHYKSVLGQDGWTQVLKFVSPSLRKSLDF</sequence>
<dbReference type="InterPro" id="IPR021133">
    <property type="entry name" value="HEAT_type_2"/>
</dbReference>
<dbReference type="Proteomes" id="UP000669133">
    <property type="component" value="Unassembled WGS sequence"/>
</dbReference>
<evidence type="ECO:0000313" key="9">
    <source>
        <dbReference type="EMBL" id="KAG5417667.1"/>
    </source>
</evidence>
<evidence type="ECO:0000256" key="1">
    <source>
        <dbReference type="ARBA" id="ARBA00004496"/>
    </source>
</evidence>
<dbReference type="OrthoDB" id="951172at2759"/>
<evidence type="ECO:0000256" key="4">
    <source>
        <dbReference type="ARBA" id="ARBA00022737"/>
    </source>
</evidence>
<evidence type="ECO:0000313" key="10">
    <source>
        <dbReference type="Proteomes" id="UP000669133"/>
    </source>
</evidence>
<dbReference type="AlphaFoldDB" id="A0A8H8DA03"/>
<name>A0A8H8DA03_9ASCO</name>
<feature type="compositionally biased region" description="Polar residues" evidence="7">
    <location>
        <begin position="381"/>
        <end position="391"/>
    </location>
</feature>
<dbReference type="Pfam" id="PF13513">
    <property type="entry name" value="HEAT_EZ"/>
    <property type="match status" value="1"/>
</dbReference>
<dbReference type="GeneID" id="93653932"/>
<evidence type="ECO:0000259" key="8">
    <source>
        <dbReference type="SMART" id="SM00913"/>
    </source>
</evidence>
<dbReference type="Gene3D" id="1.25.10.10">
    <property type="entry name" value="Leucine-rich Repeat Variant"/>
    <property type="match status" value="2"/>
</dbReference>
<accession>A0A8H8DA03</accession>
<keyword evidence="2" id="KW-0813">Transport</keyword>
<dbReference type="SUPFAM" id="SSF48371">
    <property type="entry name" value="ARM repeat"/>
    <property type="match status" value="1"/>
</dbReference>
<dbReference type="InterPro" id="IPR001494">
    <property type="entry name" value="Importin-beta_N"/>
</dbReference>
<dbReference type="GO" id="GO:0006606">
    <property type="term" value="P:protein import into nucleus"/>
    <property type="evidence" value="ECO:0007669"/>
    <property type="project" value="InterPro"/>
</dbReference>
<keyword evidence="5" id="KW-0653">Protein transport</keyword>
<dbReference type="RefSeq" id="XP_067546783.1">
    <property type="nucleotide sequence ID" value="XM_067694466.1"/>
</dbReference>
<comment type="subcellular location">
    <subcellularLocation>
        <location evidence="1">Cytoplasm</location>
    </subcellularLocation>
</comment>
<dbReference type="PANTHER" id="PTHR10527">
    <property type="entry name" value="IMPORTIN BETA"/>
    <property type="match status" value="1"/>
</dbReference>
<keyword evidence="4" id="KW-0677">Repeat</keyword>
<dbReference type="PROSITE" id="PS50077">
    <property type="entry name" value="HEAT_REPEAT"/>
    <property type="match status" value="1"/>
</dbReference>
<dbReference type="InterPro" id="IPR011989">
    <property type="entry name" value="ARM-like"/>
</dbReference>
<protein>
    <submittedName>
        <fullName evidence="9">Kap104</fullName>
    </submittedName>
</protein>
<feature type="repeat" description="HEAT" evidence="6">
    <location>
        <begin position="496"/>
        <end position="532"/>
    </location>
</feature>
<dbReference type="GO" id="GO:0031267">
    <property type="term" value="F:small GTPase binding"/>
    <property type="evidence" value="ECO:0007669"/>
    <property type="project" value="InterPro"/>
</dbReference>
<evidence type="ECO:0000256" key="6">
    <source>
        <dbReference type="PROSITE-ProRule" id="PRU00103"/>
    </source>
</evidence>
<evidence type="ECO:0000256" key="3">
    <source>
        <dbReference type="ARBA" id="ARBA00022490"/>
    </source>
</evidence>
<dbReference type="InterPro" id="IPR040122">
    <property type="entry name" value="Importin_beta"/>
</dbReference>
<dbReference type="GO" id="GO:0005737">
    <property type="term" value="C:cytoplasm"/>
    <property type="evidence" value="ECO:0007669"/>
    <property type="project" value="UniProtKB-SubCell"/>
</dbReference>
<gene>
    <name evidence="9" type="ORF">I9W82_005303</name>
</gene>
<reference evidence="9 10" key="1">
    <citation type="submission" date="2020-12" db="EMBL/GenBank/DDBJ databases">
        <title>Effect of drift, selection, and recombination on the evolution of hybrid genomes in Candida yeast pathogens.</title>
        <authorList>
            <person name="Mixao V."/>
            <person name="Ksiezopolska E."/>
            <person name="Saus E."/>
            <person name="Boekhout T."/>
            <person name="Gacser A."/>
            <person name="Gabaldon T."/>
        </authorList>
    </citation>
    <scope>NUCLEOTIDE SEQUENCE [LARGE SCALE GENOMIC DNA]</scope>
    <source>
        <strain evidence="9 10">BP57</strain>
    </source>
</reference>
<keyword evidence="3" id="KW-0963">Cytoplasm</keyword>
<evidence type="ECO:0000256" key="2">
    <source>
        <dbReference type="ARBA" id="ARBA00022448"/>
    </source>
</evidence>
<feature type="compositionally biased region" description="Basic and acidic residues" evidence="7">
    <location>
        <begin position="359"/>
        <end position="378"/>
    </location>
</feature>
<organism evidence="9 10">
    <name type="scientific">Candida metapsilosis</name>
    <dbReference type="NCBI Taxonomy" id="273372"/>
    <lineage>
        <taxon>Eukaryota</taxon>
        <taxon>Fungi</taxon>
        <taxon>Dikarya</taxon>
        <taxon>Ascomycota</taxon>
        <taxon>Saccharomycotina</taxon>
        <taxon>Pichiomycetes</taxon>
        <taxon>Debaryomycetaceae</taxon>
        <taxon>Candida/Lodderomyces clade</taxon>
        <taxon>Candida</taxon>
    </lineage>
</organism>
<dbReference type="GO" id="GO:0005634">
    <property type="term" value="C:nucleus"/>
    <property type="evidence" value="ECO:0007669"/>
    <property type="project" value="UniProtKB-ARBA"/>
</dbReference>
<keyword evidence="10" id="KW-1185">Reference proteome</keyword>
<dbReference type="SMART" id="SM00913">
    <property type="entry name" value="IBN_N"/>
    <property type="match status" value="1"/>
</dbReference>
<evidence type="ECO:0000256" key="7">
    <source>
        <dbReference type="SAM" id="MobiDB-lite"/>
    </source>
</evidence>
<feature type="compositionally biased region" description="Acidic residues" evidence="7">
    <location>
        <begin position="406"/>
        <end position="428"/>
    </location>
</feature>
<evidence type="ECO:0000256" key="5">
    <source>
        <dbReference type="ARBA" id="ARBA00022927"/>
    </source>
</evidence>
<feature type="domain" description="Importin N-terminal" evidence="8">
    <location>
        <begin position="43"/>
        <end position="110"/>
    </location>
</feature>
<dbReference type="Pfam" id="PF03810">
    <property type="entry name" value="IBN_N"/>
    <property type="match status" value="1"/>
</dbReference>